<organism evidence="1">
    <name type="scientific">marine metagenome</name>
    <dbReference type="NCBI Taxonomy" id="408172"/>
    <lineage>
        <taxon>unclassified sequences</taxon>
        <taxon>metagenomes</taxon>
        <taxon>ecological metagenomes</taxon>
    </lineage>
</organism>
<dbReference type="Gene3D" id="3.40.1190.20">
    <property type="match status" value="1"/>
</dbReference>
<gene>
    <name evidence="1" type="ORF">METZ01_LOCUS256533</name>
</gene>
<feature type="non-terminal residue" evidence="1">
    <location>
        <position position="1"/>
    </location>
</feature>
<reference evidence="1" key="1">
    <citation type="submission" date="2018-05" db="EMBL/GenBank/DDBJ databases">
        <authorList>
            <person name="Lanie J.A."/>
            <person name="Ng W.-L."/>
            <person name="Kazmierczak K.M."/>
            <person name="Andrzejewski T.M."/>
            <person name="Davidsen T.M."/>
            <person name="Wayne K.J."/>
            <person name="Tettelin H."/>
            <person name="Glass J.I."/>
            <person name="Rusch D."/>
            <person name="Podicherti R."/>
            <person name="Tsui H.-C.T."/>
            <person name="Winkler M.E."/>
        </authorList>
    </citation>
    <scope>NUCLEOTIDE SEQUENCE</scope>
</reference>
<dbReference type="AlphaFoldDB" id="A0A382IWG3"/>
<feature type="non-terminal residue" evidence="1">
    <location>
        <position position="176"/>
    </location>
</feature>
<accession>A0A382IWG3</accession>
<name>A0A382IWG3_9ZZZZ</name>
<proteinExistence type="predicted"/>
<evidence type="ECO:0000313" key="1">
    <source>
        <dbReference type="EMBL" id="SVC03679.1"/>
    </source>
</evidence>
<sequence>VAQVAVIGPATIDRVVDDGVEVYKRGGVVMYAGLSFAQLGISTRVLSNVAAADEAMLALLCQRGIEVHTGDSAQTTHFVNHIAGNARRQELLARAWPIVAAQLGPVIADVQHVHLGPLYPGDVETAALAVIAADCSVSLDIQGYTRQLEGQQIVEQISGDLFPALQRADYIKASAE</sequence>
<protein>
    <submittedName>
        <fullName evidence="1">Uncharacterized protein</fullName>
    </submittedName>
</protein>
<dbReference type="EMBL" id="UINC01069924">
    <property type="protein sequence ID" value="SVC03679.1"/>
    <property type="molecule type" value="Genomic_DNA"/>
</dbReference>
<dbReference type="InterPro" id="IPR029056">
    <property type="entry name" value="Ribokinase-like"/>
</dbReference>
<dbReference type="SUPFAM" id="SSF53613">
    <property type="entry name" value="Ribokinase-like"/>
    <property type="match status" value="1"/>
</dbReference>